<dbReference type="UniPathway" id="UPA00109">
    <property type="reaction ID" value="UER00189"/>
</dbReference>
<dbReference type="GO" id="GO:0019563">
    <property type="term" value="P:glycerol catabolic process"/>
    <property type="evidence" value="ECO:0007669"/>
    <property type="project" value="TreeGrafter"/>
</dbReference>
<feature type="binding site" evidence="13">
    <location>
        <begin position="38"/>
        <end position="40"/>
    </location>
    <ligand>
        <name>substrate</name>
    </ligand>
</feature>
<dbReference type="EC" id="5.3.1.1" evidence="6 13"/>
<dbReference type="InterPro" id="IPR035990">
    <property type="entry name" value="TIM_sf"/>
</dbReference>
<keyword evidence="11 13" id="KW-0413">Isomerase</keyword>
<dbReference type="SUPFAM" id="SSF51351">
    <property type="entry name" value="Triosephosphate isomerase (TIM)"/>
    <property type="match status" value="1"/>
</dbReference>
<dbReference type="InterPro" id="IPR020861">
    <property type="entry name" value="Triosephosphate_isomerase_AS"/>
</dbReference>
<keyword evidence="15" id="KW-0472">Membrane</keyword>
<evidence type="ECO:0000256" key="5">
    <source>
        <dbReference type="ARBA" id="ARBA00011738"/>
    </source>
</evidence>
<evidence type="ECO:0000256" key="15">
    <source>
        <dbReference type="SAM" id="Phobius"/>
    </source>
</evidence>
<comment type="catalytic activity">
    <reaction evidence="1 13 14">
        <text>D-glyceraldehyde 3-phosphate = dihydroxyacetone phosphate</text>
        <dbReference type="Rhea" id="RHEA:18585"/>
        <dbReference type="ChEBI" id="CHEBI:57642"/>
        <dbReference type="ChEBI" id="CHEBI:59776"/>
        <dbReference type="EC" id="5.3.1.1"/>
    </reaction>
</comment>
<dbReference type="STRING" id="1123491.SAMN02745782_02745"/>
<dbReference type="GO" id="GO:0006094">
    <property type="term" value="P:gluconeogenesis"/>
    <property type="evidence" value="ECO:0007669"/>
    <property type="project" value="UniProtKB-UniRule"/>
</dbReference>
<comment type="pathway">
    <text evidence="13 14">Carbohydrate degradation; glycolysis; D-glyceraldehyde 3-phosphate from glycerone phosphate: step 1/1.</text>
</comment>
<accession>A0A1T4RPE2</accession>
<feature type="binding site" evidence="13">
    <location>
        <position position="204"/>
    </location>
    <ligand>
        <name>substrate</name>
    </ligand>
</feature>
<dbReference type="UniPathway" id="UPA00138"/>
<sequence>MTIVMIYAILSVIFFASRFFLSIEIGDIPMRRPVVMGNWKLNGSKAMVTELLTGLNAELEGVTGVDVAVAPPALYLDLAERLIKEGGNKMILGAQNTDLNNSGAFTGDMSPAMLKDFGASHIIIGHSERRDYHNESDEFVAKKFAFLKENGLTPVFCIGETEAQNEAGETEAVCARQINAVIDACGVEAFNGAIIAYEPIWAIGTGKAATADDAQRIHASIRALIAAKDAAVAEQVIIQYGGSVKPENAEAYFSQPDIDGALVGGASLDAKSFAAIAKAAAKMKNA</sequence>
<reference evidence="17" key="1">
    <citation type="submission" date="2017-02" db="EMBL/GenBank/DDBJ databases">
        <authorList>
            <person name="Varghese N."/>
            <person name="Submissions S."/>
        </authorList>
    </citation>
    <scope>NUCLEOTIDE SEQUENCE [LARGE SCALE GENOMIC DNA]</scope>
    <source>
        <strain evidence="17">DSM 19608</strain>
    </source>
</reference>
<dbReference type="PROSITE" id="PS51440">
    <property type="entry name" value="TIM_2"/>
    <property type="match status" value="1"/>
</dbReference>
<dbReference type="Gene3D" id="3.20.20.70">
    <property type="entry name" value="Aldolase class I"/>
    <property type="match status" value="1"/>
</dbReference>
<evidence type="ECO:0000256" key="9">
    <source>
        <dbReference type="ARBA" id="ARBA00022490"/>
    </source>
</evidence>
<comment type="similarity">
    <text evidence="4 13 14">Belongs to the triosephosphate isomerase family.</text>
</comment>
<keyword evidence="17" id="KW-1185">Reference proteome</keyword>
<dbReference type="GO" id="GO:0005829">
    <property type="term" value="C:cytosol"/>
    <property type="evidence" value="ECO:0007669"/>
    <property type="project" value="TreeGrafter"/>
</dbReference>
<evidence type="ECO:0000256" key="4">
    <source>
        <dbReference type="ARBA" id="ARBA00007422"/>
    </source>
</evidence>
<keyword evidence="15" id="KW-1133">Transmembrane helix</keyword>
<dbReference type="NCBIfam" id="TIGR00419">
    <property type="entry name" value="tim"/>
    <property type="match status" value="1"/>
</dbReference>
<organism evidence="16 17">
    <name type="scientific">Vibrio cincinnatiensis DSM 19608</name>
    <dbReference type="NCBI Taxonomy" id="1123491"/>
    <lineage>
        <taxon>Bacteria</taxon>
        <taxon>Pseudomonadati</taxon>
        <taxon>Pseudomonadota</taxon>
        <taxon>Gammaproteobacteria</taxon>
        <taxon>Vibrionales</taxon>
        <taxon>Vibrionaceae</taxon>
        <taxon>Vibrio</taxon>
    </lineage>
</organism>
<keyword evidence="9 13" id="KW-0963">Cytoplasm</keyword>
<dbReference type="CDD" id="cd00311">
    <property type="entry name" value="TIM"/>
    <property type="match status" value="1"/>
</dbReference>
<evidence type="ECO:0000256" key="3">
    <source>
        <dbReference type="ARBA" id="ARBA00004939"/>
    </source>
</evidence>
<comment type="subcellular location">
    <subcellularLocation>
        <location evidence="13 14">Cytoplasm</location>
    </subcellularLocation>
</comment>
<feature type="transmembrane region" description="Helical" evidence="15">
    <location>
        <begin position="6"/>
        <end position="23"/>
    </location>
</feature>
<keyword evidence="15" id="KW-0812">Transmembrane</keyword>
<evidence type="ECO:0000256" key="13">
    <source>
        <dbReference type="HAMAP-Rule" id="MF_00147"/>
    </source>
</evidence>
<dbReference type="GO" id="GO:0006096">
    <property type="term" value="P:glycolytic process"/>
    <property type="evidence" value="ECO:0007669"/>
    <property type="project" value="UniProtKB-UniRule"/>
</dbReference>
<dbReference type="Pfam" id="PF00121">
    <property type="entry name" value="TIM"/>
    <property type="match status" value="1"/>
</dbReference>
<evidence type="ECO:0000256" key="11">
    <source>
        <dbReference type="ARBA" id="ARBA00023235"/>
    </source>
</evidence>
<protein>
    <recommendedName>
        <fullName evidence="7 13">Triosephosphate isomerase</fullName>
        <shortName evidence="13">TIM</shortName>
        <shortName evidence="13">TPI</shortName>
        <ecNumber evidence="6 13">5.3.1.1</ecNumber>
    </recommendedName>
    <alternativeName>
        <fullName evidence="13">Triose-phosphate isomerase</fullName>
    </alternativeName>
</protein>
<feature type="binding site" evidence="13">
    <location>
        <position position="243"/>
    </location>
    <ligand>
        <name>substrate</name>
    </ligand>
</feature>
<comment type="pathway">
    <text evidence="3">Carbohydrate metabolism; erythritol degradation.</text>
</comment>
<keyword evidence="8 13" id="KW-0312">Gluconeogenesis</keyword>
<gene>
    <name evidence="13" type="primary">tpiA</name>
    <name evidence="16" type="ORF">SAMN02745782_02745</name>
</gene>
<dbReference type="FunFam" id="3.20.20.70:FF:000020">
    <property type="entry name" value="Triosephosphate isomerase"/>
    <property type="match status" value="1"/>
</dbReference>
<comment type="pathway">
    <text evidence="2 13 14">Carbohydrate biosynthesis; gluconeogenesis.</text>
</comment>
<name>A0A1T4RPE2_VIBCI</name>
<dbReference type="GO" id="GO:0046166">
    <property type="term" value="P:glyceraldehyde-3-phosphate biosynthetic process"/>
    <property type="evidence" value="ECO:0007669"/>
    <property type="project" value="TreeGrafter"/>
</dbReference>
<evidence type="ECO:0000313" key="16">
    <source>
        <dbReference type="EMBL" id="SKA17885.1"/>
    </source>
</evidence>
<feature type="binding site" evidence="13">
    <location>
        <begin position="264"/>
        <end position="265"/>
    </location>
    <ligand>
        <name>substrate</name>
    </ligand>
</feature>
<evidence type="ECO:0000256" key="10">
    <source>
        <dbReference type="ARBA" id="ARBA00023152"/>
    </source>
</evidence>
<keyword evidence="10 13" id="KW-0324">Glycolysis</keyword>
<dbReference type="HAMAP" id="MF_00147_B">
    <property type="entry name" value="TIM_B"/>
    <property type="match status" value="1"/>
</dbReference>
<evidence type="ECO:0000313" key="17">
    <source>
        <dbReference type="Proteomes" id="UP000190834"/>
    </source>
</evidence>
<dbReference type="InterPro" id="IPR013785">
    <property type="entry name" value="Aldolase_TIM"/>
</dbReference>
<evidence type="ECO:0000256" key="7">
    <source>
        <dbReference type="ARBA" id="ARBA00019397"/>
    </source>
</evidence>
<evidence type="ECO:0000256" key="2">
    <source>
        <dbReference type="ARBA" id="ARBA00004742"/>
    </source>
</evidence>
<proteinExistence type="inferred from homology"/>
<dbReference type="GO" id="GO:0004807">
    <property type="term" value="F:triose-phosphate isomerase activity"/>
    <property type="evidence" value="ECO:0007669"/>
    <property type="project" value="UniProtKB-UniRule"/>
</dbReference>
<evidence type="ECO:0000256" key="12">
    <source>
        <dbReference type="ARBA" id="ARBA00055680"/>
    </source>
</evidence>
<comment type="function">
    <text evidence="12 13">Involved in the gluconeogenesis. Catalyzes stereospecifically the conversion of dihydroxyacetone phosphate (DHAP) to D-glyceraldehyde-3-phosphate (G3P).</text>
</comment>
<feature type="active site" description="Electrophile" evidence="13">
    <location>
        <position position="126"/>
    </location>
</feature>
<evidence type="ECO:0000256" key="6">
    <source>
        <dbReference type="ARBA" id="ARBA00011940"/>
    </source>
</evidence>
<evidence type="ECO:0000256" key="1">
    <source>
        <dbReference type="ARBA" id="ARBA00000474"/>
    </source>
</evidence>
<dbReference type="Proteomes" id="UP000190834">
    <property type="component" value="Unassembled WGS sequence"/>
</dbReference>
<dbReference type="PANTHER" id="PTHR21139:SF42">
    <property type="entry name" value="TRIOSEPHOSPHATE ISOMERASE"/>
    <property type="match status" value="1"/>
</dbReference>
<feature type="active site" description="Proton acceptor" evidence="13">
    <location>
        <position position="198"/>
    </location>
</feature>
<dbReference type="InterPro" id="IPR000652">
    <property type="entry name" value="Triosephosphate_isomerase"/>
</dbReference>
<dbReference type="AlphaFoldDB" id="A0A1T4RPE2"/>
<comment type="subunit">
    <text evidence="5 13 14">Homodimer.</text>
</comment>
<dbReference type="PROSITE" id="PS00171">
    <property type="entry name" value="TIM_1"/>
    <property type="match status" value="1"/>
</dbReference>
<evidence type="ECO:0000256" key="14">
    <source>
        <dbReference type="RuleBase" id="RU363013"/>
    </source>
</evidence>
<dbReference type="PANTHER" id="PTHR21139">
    <property type="entry name" value="TRIOSEPHOSPHATE ISOMERASE"/>
    <property type="match status" value="1"/>
</dbReference>
<evidence type="ECO:0000256" key="8">
    <source>
        <dbReference type="ARBA" id="ARBA00022432"/>
    </source>
</evidence>
<dbReference type="InterPro" id="IPR022896">
    <property type="entry name" value="TrioseP_Isoase_bac/euk"/>
</dbReference>
<dbReference type="EMBL" id="FUXB01000015">
    <property type="protein sequence ID" value="SKA17885.1"/>
    <property type="molecule type" value="Genomic_DNA"/>
</dbReference>